<reference evidence="6" key="2">
    <citation type="submission" date="2014-02" db="EMBL/GenBank/DDBJ databases">
        <title>Complete DNA sequence of /Kuraishia capsulata/ illustrates novel genomic features among budding yeasts (/Saccharomycotina/).</title>
        <authorList>
            <person name="Morales L."/>
            <person name="Noel B."/>
            <person name="Porcel B."/>
            <person name="Marcet-Houben M."/>
            <person name="Hullo M-F."/>
            <person name="Sacerdot C."/>
            <person name="Tekaia F."/>
            <person name="Leh-Louis V."/>
            <person name="Despons L."/>
            <person name="Khanna V."/>
            <person name="Aury J-M."/>
            <person name="Barbe V."/>
            <person name="Couloux A."/>
            <person name="Labadie K."/>
            <person name="Pelletier E."/>
            <person name="Souciet J-L."/>
            <person name="Boekhout T."/>
            <person name="Gabaldon T."/>
            <person name="Wincker P."/>
            <person name="Dujon B."/>
        </authorList>
    </citation>
    <scope>NUCLEOTIDE SEQUENCE</scope>
    <source>
        <strain evidence="6">CBS 1993</strain>
    </source>
</reference>
<name>W6MKP9_9ASCO</name>
<dbReference type="PANTHER" id="PTHR17204:SF23">
    <property type="entry name" value="U1 SMALL NUCLEAR RIBONUCLEOPROTEIN COMPONENT PRP42"/>
    <property type="match status" value="1"/>
</dbReference>
<keyword evidence="4" id="KW-0508">mRNA splicing</keyword>
<evidence type="ECO:0000256" key="3">
    <source>
        <dbReference type="ARBA" id="ARBA00022737"/>
    </source>
</evidence>
<evidence type="ECO:0000256" key="4">
    <source>
        <dbReference type="ARBA" id="ARBA00023187"/>
    </source>
</evidence>
<dbReference type="Pfam" id="PF23240">
    <property type="entry name" value="HAT_PRP39_N"/>
    <property type="match status" value="1"/>
</dbReference>
<gene>
    <name evidence="6" type="ORF">KUCA_T00002953001</name>
</gene>
<evidence type="ECO:0008006" key="8">
    <source>
        <dbReference type="Google" id="ProtNLM"/>
    </source>
</evidence>
<reference evidence="6" key="1">
    <citation type="submission" date="2013-12" db="EMBL/GenBank/DDBJ databases">
        <authorList>
            <person name="Genoscope - CEA"/>
        </authorList>
    </citation>
    <scope>NUCLEOTIDE SEQUENCE</scope>
    <source>
        <strain evidence="6">CBS 1993</strain>
    </source>
</reference>
<dbReference type="GeneID" id="34520360"/>
<dbReference type="InterPro" id="IPR003107">
    <property type="entry name" value="HAT"/>
</dbReference>
<accession>W6MKP9</accession>
<dbReference type="HOGENOM" id="CLU_590499_0_0_1"/>
<protein>
    <recommendedName>
        <fullName evidence="8">Suppressor of forked domain-containing protein</fullName>
    </recommendedName>
</protein>
<keyword evidence="2" id="KW-0507">mRNA processing</keyword>
<evidence type="ECO:0000256" key="1">
    <source>
        <dbReference type="ARBA" id="ARBA00004123"/>
    </source>
</evidence>
<dbReference type="Proteomes" id="UP000019384">
    <property type="component" value="Unassembled WGS sequence"/>
</dbReference>
<dbReference type="GO" id="GO:0071004">
    <property type="term" value="C:U2-type prespliceosome"/>
    <property type="evidence" value="ECO:0007669"/>
    <property type="project" value="TreeGrafter"/>
</dbReference>
<organism evidence="6 7">
    <name type="scientific">Kuraishia capsulata CBS 1993</name>
    <dbReference type="NCBI Taxonomy" id="1382522"/>
    <lineage>
        <taxon>Eukaryota</taxon>
        <taxon>Fungi</taxon>
        <taxon>Dikarya</taxon>
        <taxon>Ascomycota</taxon>
        <taxon>Saccharomycotina</taxon>
        <taxon>Pichiomycetes</taxon>
        <taxon>Pichiales</taxon>
        <taxon>Pichiaceae</taxon>
        <taxon>Kuraishia</taxon>
    </lineage>
</organism>
<comment type="subcellular location">
    <subcellularLocation>
        <location evidence="1">Nucleus</location>
    </subcellularLocation>
</comment>
<dbReference type="EMBL" id="HG793127">
    <property type="protein sequence ID" value="CDK26976.1"/>
    <property type="molecule type" value="Genomic_DNA"/>
</dbReference>
<sequence length="529" mass="62629">MTMEPPLETVSPQWRELLAAVTEDPSDFAKWEKLIELAEGLGNGIQLSSSQKDKQLLRSTYENFLVQFPLCEQYWINFAEWCFRLKLTGDATDVYERALKIMPGSVLLWTSYVRFLKLTDLDIDDLRAQFEKARLAIGFHFHSHEFYDEYLQFLKENDMTREYHYLLRVLIEIPLYHYSKYFEEYTRLIETSDMRTIKYIISSEDLAAQNLTWPDINRDTKRFKELRVVLRKRFIDVYITTQFNVYQLWQFEKRLSSFFFTPVELKRSEIDAWDAYLEYLENTNLKKGHTKDAVISRINDSIIEVAYERCLIVTALYPQFWVKYSDYHLNHNRIDKAIDVLKRGTYLNPITNLKMRSRLIDLEVLNNHPEAAKEIAVEWVSLLPNSIEVFLKLLSVESITFDEKKSGSKSNAERDQYLLDLVQFKLDEVKSSGESAFDVLFSELLDFPISFQSLVVFFERHAASKKSEHFWRAFYTLFNKYGESKAGDKHRLQKQAKLKEIEEKAVAVLSEADFRKFQRHVGYDDDDFV</sequence>
<dbReference type="GO" id="GO:0005685">
    <property type="term" value="C:U1 snRNP"/>
    <property type="evidence" value="ECO:0007669"/>
    <property type="project" value="TreeGrafter"/>
</dbReference>
<dbReference type="InterPro" id="IPR059164">
    <property type="entry name" value="HAT_PRP39_C"/>
</dbReference>
<dbReference type="Pfam" id="PF23241">
    <property type="entry name" value="HAT_PRP39_C"/>
    <property type="match status" value="1"/>
</dbReference>
<evidence type="ECO:0000313" key="6">
    <source>
        <dbReference type="EMBL" id="CDK26976.1"/>
    </source>
</evidence>
<evidence type="ECO:0000256" key="5">
    <source>
        <dbReference type="ARBA" id="ARBA00023242"/>
    </source>
</evidence>
<dbReference type="PANTHER" id="PTHR17204">
    <property type="entry name" value="PRE-MRNA PROCESSING PROTEIN PRP39-RELATED"/>
    <property type="match status" value="1"/>
</dbReference>
<dbReference type="GO" id="GO:0030627">
    <property type="term" value="F:pre-mRNA 5'-splice site binding"/>
    <property type="evidence" value="ECO:0007669"/>
    <property type="project" value="TreeGrafter"/>
</dbReference>
<dbReference type="GO" id="GO:0000243">
    <property type="term" value="C:commitment complex"/>
    <property type="evidence" value="ECO:0007669"/>
    <property type="project" value="TreeGrafter"/>
</dbReference>
<dbReference type="OrthoDB" id="10265668at2759"/>
<evidence type="ECO:0000313" key="7">
    <source>
        <dbReference type="Proteomes" id="UP000019384"/>
    </source>
</evidence>
<dbReference type="InterPro" id="IPR011990">
    <property type="entry name" value="TPR-like_helical_dom_sf"/>
</dbReference>
<keyword evidence="5" id="KW-0539">Nucleus</keyword>
<dbReference type="SMART" id="SM00386">
    <property type="entry name" value="HAT"/>
    <property type="match status" value="5"/>
</dbReference>
<dbReference type="AlphaFoldDB" id="W6MKP9"/>
<keyword evidence="3" id="KW-0677">Repeat</keyword>
<dbReference type="RefSeq" id="XP_022458972.1">
    <property type="nucleotide sequence ID" value="XM_022603248.1"/>
</dbReference>
<dbReference type="SUPFAM" id="SSF48452">
    <property type="entry name" value="TPR-like"/>
    <property type="match status" value="1"/>
</dbReference>
<dbReference type="STRING" id="1382522.W6MKP9"/>
<proteinExistence type="predicted"/>
<keyword evidence="7" id="KW-1185">Reference proteome</keyword>
<dbReference type="Gene3D" id="1.25.40.10">
    <property type="entry name" value="Tetratricopeptide repeat domain"/>
    <property type="match status" value="2"/>
</dbReference>
<dbReference type="GO" id="GO:0000395">
    <property type="term" value="P:mRNA 5'-splice site recognition"/>
    <property type="evidence" value="ECO:0007669"/>
    <property type="project" value="TreeGrafter"/>
</dbReference>
<evidence type="ECO:0000256" key="2">
    <source>
        <dbReference type="ARBA" id="ARBA00022664"/>
    </source>
</evidence>